<dbReference type="STRING" id="1081104.A0A167ZJ08"/>
<accession>A0A167ZJ08</accession>
<reference evidence="1 2" key="1">
    <citation type="journal article" date="2016" name="Genome Biol. Evol.">
        <title>Divergent and convergent evolution of fungal pathogenicity.</title>
        <authorList>
            <person name="Shang Y."/>
            <person name="Xiao G."/>
            <person name="Zheng P."/>
            <person name="Cen K."/>
            <person name="Zhan S."/>
            <person name="Wang C."/>
        </authorList>
    </citation>
    <scope>NUCLEOTIDE SEQUENCE [LARGE SCALE GENOMIC DNA]</scope>
    <source>
        <strain evidence="1 2">ARSEF 2679</strain>
    </source>
</reference>
<protein>
    <submittedName>
        <fullName evidence="1">Uncharacterized protein</fullName>
    </submittedName>
</protein>
<evidence type="ECO:0000313" key="2">
    <source>
        <dbReference type="Proteomes" id="UP000076744"/>
    </source>
</evidence>
<dbReference type="EMBL" id="AZHB01000007">
    <property type="protein sequence ID" value="OAA67575.1"/>
    <property type="molecule type" value="Genomic_DNA"/>
</dbReference>
<name>A0A167ZJ08_CORFA</name>
<evidence type="ECO:0000313" key="1">
    <source>
        <dbReference type="EMBL" id="OAA67575.1"/>
    </source>
</evidence>
<keyword evidence="2" id="KW-1185">Reference proteome</keyword>
<dbReference type="AlphaFoldDB" id="A0A167ZJ08"/>
<sequence>MKQRMDPVFPCVEAPANRVPPLQLPQELLLGVMEHLLPRPGTGPSILPASHVATRTLVALTRVGRATSEPARRLLRRHCFYLDSPRRAEAFLRYHHHDGLDADGTPAVYLEGLDGAGDYDARLVRSVVGAVAGSLRRVVLVGADPEDQSMWAALARCPQLEIRGSELLVAVEPGSALWHGWAAWPGRMSWEALSAWVGVGPGRGLRGLTWHWNGGVAECRDGRRWETLITAGPATLSGVRAPGP</sequence>
<dbReference type="GeneID" id="30020043"/>
<dbReference type="RefSeq" id="XP_018705564.1">
    <property type="nucleotide sequence ID" value="XM_018847357.1"/>
</dbReference>
<proteinExistence type="predicted"/>
<dbReference type="OrthoDB" id="6365676at2759"/>
<organism evidence="1 2">
    <name type="scientific">Cordyceps fumosorosea (strain ARSEF 2679)</name>
    <name type="common">Isaria fumosorosea</name>
    <dbReference type="NCBI Taxonomy" id="1081104"/>
    <lineage>
        <taxon>Eukaryota</taxon>
        <taxon>Fungi</taxon>
        <taxon>Dikarya</taxon>
        <taxon>Ascomycota</taxon>
        <taxon>Pezizomycotina</taxon>
        <taxon>Sordariomycetes</taxon>
        <taxon>Hypocreomycetidae</taxon>
        <taxon>Hypocreales</taxon>
        <taxon>Cordycipitaceae</taxon>
        <taxon>Cordyceps</taxon>
    </lineage>
</organism>
<comment type="caution">
    <text evidence="1">The sequence shown here is derived from an EMBL/GenBank/DDBJ whole genome shotgun (WGS) entry which is preliminary data.</text>
</comment>
<dbReference type="Proteomes" id="UP000076744">
    <property type="component" value="Unassembled WGS sequence"/>
</dbReference>
<gene>
    <name evidence="1" type="ORF">ISF_03751</name>
</gene>